<sequence>MFLLCYFCQALQYNVKAAINEGADWYNRFMPLTEVIMELVLNQSLVISIYQVVDEEGSVRDSASSDLKGSRDQVWVLERKLNQLMDSLIRDNLNGTTSLVSGY</sequence>
<organism evidence="1 3">
    <name type="scientific">Kingdonia uniflora</name>
    <dbReference type="NCBI Taxonomy" id="39325"/>
    <lineage>
        <taxon>Eukaryota</taxon>
        <taxon>Viridiplantae</taxon>
        <taxon>Streptophyta</taxon>
        <taxon>Embryophyta</taxon>
        <taxon>Tracheophyta</taxon>
        <taxon>Spermatophyta</taxon>
        <taxon>Magnoliopsida</taxon>
        <taxon>Ranunculales</taxon>
        <taxon>Circaeasteraceae</taxon>
        <taxon>Kingdonia</taxon>
    </lineage>
</organism>
<dbReference type="PANTHER" id="PTHR48466:SF2">
    <property type="entry name" value="OS10G0509000 PROTEIN"/>
    <property type="match status" value="1"/>
</dbReference>
<dbReference type="GO" id="GO:0005524">
    <property type="term" value="F:ATP binding"/>
    <property type="evidence" value="ECO:0007669"/>
    <property type="project" value="InterPro"/>
</dbReference>
<gene>
    <name evidence="1" type="ORF">GIB67_035134</name>
    <name evidence="2" type="ORF">GIB67_035137</name>
</gene>
<dbReference type="PANTHER" id="PTHR48466">
    <property type="entry name" value="OS10G0509000 PROTEIN-RELATED"/>
    <property type="match status" value="1"/>
</dbReference>
<accession>A0A7J7LDK5</accession>
<dbReference type="OrthoDB" id="1732264at2759"/>
<dbReference type="EMBL" id="JACGCM010002352">
    <property type="protein sequence ID" value="KAF6140707.1"/>
    <property type="molecule type" value="Genomic_DNA"/>
</dbReference>
<dbReference type="GO" id="GO:0140664">
    <property type="term" value="F:ATP-dependent DNA damage sensor activity"/>
    <property type="evidence" value="ECO:0007669"/>
    <property type="project" value="InterPro"/>
</dbReference>
<reference evidence="1 3" key="1">
    <citation type="journal article" date="2020" name="IScience">
        <title>Genome Sequencing of the Endangered Kingdonia uniflora (Circaeasteraceae, Ranunculales) Reveals Potential Mechanisms of Evolutionary Specialization.</title>
        <authorList>
            <person name="Sun Y."/>
            <person name="Deng T."/>
            <person name="Zhang A."/>
            <person name="Moore M.J."/>
            <person name="Landis J.B."/>
            <person name="Lin N."/>
            <person name="Zhang H."/>
            <person name="Zhang X."/>
            <person name="Huang J."/>
            <person name="Zhang X."/>
            <person name="Sun H."/>
            <person name="Wang H."/>
        </authorList>
    </citation>
    <scope>NUCLEOTIDE SEQUENCE [LARGE SCALE GENOMIC DNA]</scope>
    <source>
        <strain evidence="1">TB1705</strain>
        <tissue evidence="1">Leaf</tissue>
    </source>
</reference>
<dbReference type="AlphaFoldDB" id="A0A7J7LDK5"/>
<proteinExistence type="predicted"/>
<protein>
    <submittedName>
        <fullName evidence="1">Uncharacterized protein</fullName>
    </submittedName>
</protein>
<dbReference type="Proteomes" id="UP000541444">
    <property type="component" value="Unassembled WGS sequence"/>
</dbReference>
<keyword evidence="3" id="KW-1185">Reference proteome</keyword>
<dbReference type="EMBL" id="JACGCM010002352">
    <property type="protein sequence ID" value="KAF6140710.1"/>
    <property type="molecule type" value="Genomic_DNA"/>
</dbReference>
<name>A0A7J7LDK5_9MAGN</name>
<evidence type="ECO:0000313" key="1">
    <source>
        <dbReference type="EMBL" id="KAF6140707.1"/>
    </source>
</evidence>
<evidence type="ECO:0000313" key="2">
    <source>
        <dbReference type="EMBL" id="KAF6140710.1"/>
    </source>
</evidence>
<evidence type="ECO:0000313" key="3">
    <source>
        <dbReference type="Proteomes" id="UP000541444"/>
    </source>
</evidence>
<dbReference type="GO" id="GO:0006298">
    <property type="term" value="P:mismatch repair"/>
    <property type="evidence" value="ECO:0007669"/>
    <property type="project" value="InterPro"/>
</dbReference>
<dbReference type="GO" id="GO:0030983">
    <property type="term" value="F:mismatched DNA binding"/>
    <property type="evidence" value="ECO:0007669"/>
    <property type="project" value="InterPro"/>
</dbReference>
<dbReference type="InterPro" id="IPR045076">
    <property type="entry name" value="MutS"/>
</dbReference>
<comment type="caution">
    <text evidence="1">The sequence shown here is derived from an EMBL/GenBank/DDBJ whole genome shotgun (WGS) entry which is preliminary data.</text>
</comment>